<dbReference type="GO" id="GO:0032259">
    <property type="term" value="P:methylation"/>
    <property type="evidence" value="ECO:0007669"/>
    <property type="project" value="UniProtKB-KW"/>
</dbReference>
<dbReference type="SUPFAM" id="SSF53335">
    <property type="entry name" value="S-adenosyl-L-methionine-dependent methyltransferases"/>
    <property type="match status" value="1"/>
</dbReference>
<comment type="caution">
    <text evidence="1">The sequence shown here is derived from an EMBL/GenBank/DDBJ whole genome shotgun (WGS) entry which is preliminary data.</text>
</comment>
<accession>A0ABS8Y0D8</accession>
<dbReference type="InterPro" id="IPR029063">
    <property type="entry name" value="SAM-dependent_MTases_sf"/>
</dbReference>
<dbReference type="PANTHER" id="PTHR20974">
    <property type="entry name" value="UPF0585 PROTEIN CG18661"/>
    <property type="match status" value="1"/>
</dbReference>
<keyword evidence="1" id="KW-0489">Methyltransferase</keyword>
<evidence type="ECO:0000313" key="1">
    <source>
        <dbReference type="EMBL" id="MCE4556486.1"/>
    </source>
</evidence>
<organism evidence="1 2">
    <name type="scientific">Pelomonas cellulosilytica</name>
    <dbReference type="NCBI Taxonomy" id="2906762"/>
    <lineage>
        <taxon>Bacteria</taxon>
        <taxon>Pseudomonadati</taxon>
        <taxon>Pseudomonadota</taxon>
        <taxon>Betaproteobacteria</taxon>
        <taxon>Burkholderiales</taxon>
        <taxon>Sphaerotilaceae</taxon>
        <taxon>Roseateles</taxon>
    </lineage>
</organism>
<gene>
    <name evidence="1" type="ORF">LXT13_18990</name>
</gene>
<keyword evidence="1" id="KW-0808">Transferase</keyword>
<protein>
    <submittedName>
        <fullName evidence="1">Class I SAM-dependent methyltransferase</fullName>
    </submittedName>
</protein>
<dbReference type="PANTHER" id="PTHR20974:SF0">
    <property type="entry name" value="UPF0585 PROTEIN CG18661"/>
    <property type="match status" value="1"/>
</dbReference>
<dbReference type="RefSeq" id="WP_233373519.1">
    <property type="nucleotide sequence ID" value="NZ_JAJTWU010000007.1"/>
</dbReference>
<proteinExistence type="predicted"/>
<keyword evidence="2" id="KW-1185">Reference proteome</keyword>
<dbReference type="Proteomes" id="UP001200741">
    <property type="component" value="Unassembled WGS sequence"/>
</dbReference>
<sequence>MPDDRRHSPAAERNGPHILTALQRLLPPTGVLLEIASGSGQHAAFCSAGLPGWQWQPSDVDADALPSIVAWCDGLPNVRPPLHLNVLDDAWPGVPAQVDAIYCANMIHASPWPTTAGLMQGAARHLAPDGLLLTYGAYLVDGEPVAASNLAFDADLRTRHPAWGLRRLAAVVEQAEAAGLKLRERVAMPANNQLLVWARPR</sequence>
<evidence type="ECO:0000313" key="2">
    <source>
        <dbReference type="Proteomes" id="UP001200741"/>
    </source>
</evidence>
<dbReference type="EMBL" id="JAJTWU010000007">
    <property type="protein sequence ID" value="MCE4556486.1"/>
    <property type="molecule type" value="Genomic_DNA"/>
</dbReference>
<dbReference type="GO" id="GO:0008168">
    <property type="term" value="F:methyltransferase activity"/>
    <property type="evidence" value="ECO:0007669"/>
    <property type="project" value="UniProtKB-KW"/>
</dbReference>
<dbReference type="Pfam" id="PF06080">
    <property type="entry name" value="DUF938"/>
    <property type="match status" value="1"/>
</dbReference>
<dbReference type="Gene3D" id="3.40.50.150">
    <property type="entry name" value="Vaccinia Virus protein VP39"/>
    <property type="match status" value="1"/>
</dbReference>
<reference evidence="1 2" key="1">
    <citation type="submission" date="2021-12" db="EMBL/GenBank/DDBJ databases">
        <title>Genome seq of P8.</title>
        <authorList>
            <person name="Seo T."/>
        </authorList>
    </citation>
    <scope>NUCLEOTIDE SEQUENCE [LARGE SCALE GENOMIC DNA]</scope>
    <source>
        <strain evidence="1 2">P8</strain>
    </source>
</reference>
<dbReference type="InterPro" id="IPR010342">
    <property type="entry name" value="DUF938"/>
</dbReference>
<name>A0ABS8Y0D8_9BURK</name>